<organism evidence="1 2">
    <name type="scientific">Pistacia integerrima</name>
    <dbReference type="NCBI Taxonomy" id="434235"/>
    <lineage>
        <taxon>Eukaryota</taxon>
        <taxon>Viridiplantae</taxon>
        <taxon>Streptophyta</taxon>
        <taxon>Embryophyta</taxon>
        <taxon>Tracheophyta</taxon>
        <taxon>Spermatophyta</taxon>
        <taxon>Magnoliopsida</taxon>
        <taxon>eudicotyledons</taxon>
        <taxon>Gunneridae</taxon>
        <taxon>Pentapetalae</taxon>
        <taxon>rosids</taxon>
        <taxon>malvids</taxon>
        <taxon>Sapindales</taxon>
        <taxon>Anacardiaceae</taxon>
        <taxon>Pistacia</taxon>
    </lineage>
</organism>
<proteinExistence type="predicted"/>
<name>A0ACC0XDS7_9ROSI</name>
<gene>
    <name evidence="1" type="ORF">Pint_10771</name>
</gene>
<protein>
    <submittedName>
        <fullName evidence="1">Uncharacterized protein</fullName>
    </submittedName>
</protein>
<sequence>MLNHRDLLVKSTRANYNDYYYSYGLAVKP</sequence>
<accession>A0ACC0XDS7</accession>
<evidence type="ECO:0000313" key="2">
    <source>
        <dbReference type="Proteomes" id="UP001163603"/>
    </source>
</evidence>
<dbReference type="Proteomes" id="UP001163603">
    <property type="component" value="Chromosome 12"/>
</dbReference>
<reference evidence="2" key="1">
    <citation type="journal article" date="2023" name="G3 (Bethesda)">
        <title>Genome assembly and association tests identify interacting loci associated with vigor, precocity, and sex in interspecific pistachio rootstocks.</title>
        <authorList>
            <person name="Palmer W."/>
            <person name="Jacygrad E."/>
            <person name="Sagayaradj S."/>
            <person name="Cavanaugh K."/>
            <person name="Han R."/>
            <person name="Bertier L."/>
            <person name="Beede B."/>
            <person name="Kafkas S."/>
            <person name="Golino D."/>
            <person name="Preece J."/>
            <person name="Michelmore R."/>
        </authorList>
    </citation>
    <scope>NUCLEOTIDE SEQUENCE [LARGE SCALE GENOMIC DNA]</scope>
</reference>
<comment type="caution">
    <text evidence="1">The sequence shown here is derived from an EMBL/GenBank/DDBJ whole genome shotgun (WGS) entry which is preliminary data.</text>
</comment>
<dbReference type="EMBL" id="CM047747">
    <property type="protein sequence ID" value="KAJ0016449.1"/>
    <property type="molecule type" value="Genomic_DNA"/>
</dbReference>
<keyword evidence="2" id="KW-1185">Reference proteome</keyword>
<evidence type="ECO:0000313" key="1">
    <source>
        <dbReference type="EMBL" id="KAJ0016449.1"/>
    </source>
</evidence>